<accession>A0A5D0N9B3</accession>
<organism evidence="1 2">
    <name type="scientific">Actinomadura chibensis</name>
    <dbReference type="NCBI Taxonomy" id="392828"/>
    <lineage>
        <taxon>Bacteria</taxon>
        <taxon>Bacillati</taxon>
        <taxon>Actinomycetota</taxon>
        <taxon>Actinomycetes</taxon>
        <taxon>Streptosporangiales</taxon>
        <taxon>Thermomonosporaceae</taxon>
        <taxon>Actinomadura</taxon>
    </lineage>
</organism>
<dbReference type="Proteomes" id="UP000323380">
    <property type="component" value="Unassembled WGS sequence"/>
</dbReference>
<proteinExistence type="predicted"/>
<keyword evidence="2" id="KW-1185">Reference proteome</keyword>
<protein>
    <submittedName>
        <fullName evidence="1">Uncharacterized protein</fullName>
    </submittedName>
</protein>
<reference evidence="1 2" key="1">
    <citation type="submission" date="2019-08" db="EMBL/GenBank/DDBJ databases">
        <title>Actinomadura sp. nov. CYP1-5 isolated from mountain soil.</title>
        <authorList>
            <person name="Songsumanus A."/>
            <person name="Kuncharoen N."/>
            <person name="Kudo T."/>
            <person name="Yuki M."/>
            <person name="Igarashi Y."/>
            <person name="Tanasupawat S."/>
        </authorList>
    </citation>
    <scope>NUCLEOTIDE SEQUENCE [LARGE SCALE GENOMIC DNA]</scope>
    <source>
        <strain evidence="1 2">JCM 14158</strain>
    </source>
</reference>
<dbReference type="STRING" id="1220554.GCA_001552135_06847"/>
<dbReference type="RefSeq" id="WP_083981451.1">
    <property type="nucleotide sequence ID" value="NZ_VSFG01000012.1"/>
</dbReference>
<name>A0A5D0N9B3_9ACTN</name>
<evidence type="ECO:0000313" key="1">
    <source>
        <dbReference type="EMBL" id="TYB40795.1"/>
    </source>
</evidence>
<sequence>MTPEALGKVARRFPLVARARPPCRPLDERIREITDLAQAAAASSVADIDRLAMAASAQNKAALIASDCGLPKLAASLCRRQVEPYLRSRPLCARAARYALEPLINLARLRVRAGAAESAFGQLEELFRAVRTKGSVSVDGREVRLGALTTSVEEHDELCRWLWGVLLADGVRAFAAVNQWERAAEFAHRYSGAGVRLLDGRQAVIIACALTKEPKAALELVDQCTASEAWEQVVAACLRAFCLRAAGRLPSSAETTSVTNYLDSDPEPGLAAFRARLTLTALDLSGALDNDDGGSILHRLVNEALAVEDGYVARDLLGHLVLRDKLTRTQENHLASVVQSAALGRGSIPEQLHIELAAAVEKSENIAVKLLNDGPEVRRT</sequence>
<dbReference type="AlphaFoldDB" id="A0A5D0N9B3"/>
<comment type="caution">
    <text evidence="1">The sequence shown here is derived from an EMBL/GenBank/DDBJ whole genome shotgun (WGS) entry which is preliminary data.</text>
</comment>
<evidence type="ECO:0000313" key="2">
    <source>
        <dbReference type="Proteomes" id="UP000323380"/>
    </source>
</evidence>
<dbReference type="EMBL" id="VSFG01000012">
    <property type="protein sequence ID" value="TYB40795.1"/>
    <property type="molecule type" value="Genomic_DNA"/>
</dbReference>
<gene>
    <name evidence="1" type="ORF">FXF69_37885</name>
</gene>